<accession>A0ABX8D2M0</accession>
<reference evidence="12 13" key="1">
    <citation type="submission" date="2021-05" db="EMBL/GenBank/DDBJ databases">
        <title>Novel species in genus Cellulomonas.</title>
        <authorList>
            <person name="Zhang G."/>
        </authorList>
    </citation>
    <scope>NUCLEOTIDE SEQUENCE [LARGE SCALE GENOMIC DNA]</scope>
    <source>
        <strain evidence="13">zg-ZUI222</strain>
    </source>
</reference>
<dbReference type="Pfam" id="PF02518">
    <property type="entry name" value="HATPase_c"/>
    <property type="match status" value="1"/>
</dbReference>
<evidence type="ECO:0000313" key="13">
    <source>
        <dbReference type="Proteomes" id="UP000677804"/>
    </source>
</evidence>
<feature type="transmembrane region" description="Helical" evidence="9">
    <location>
        <begin position="7"/>
        <end position="25"/>
    </location>
</feature>
<evidence type="ECO:0000256" key="6">
    <source>
        <dbReference type="ARBA" id="ARBA00022777"/>
    </source>
</evidence>
<dbReference type="Pfam" id="PF07730">
    <property type="entry name" value="HisKA_3"/>
    <property type="match status" value="1"/>
</dbReference>
<keyword evidence="6 12" id="KW-0418">Kinase</keyword>
<evidence type="ECO:0000256" key="4">
    <source>
        <dbReference type="ARBA" id="ARBA00022679"/>
    </source>
</evidence>
<evidence type="ECO:0000259" key="10">
    <source>
        <dbReference type="Pfam" id="PF02518"/>
    </source>
</evidence>
<dbReference type="InterPro" id="IPR003594">
    <property type="entry name" value="HATPase_dom"/>
</dbReference>
<dbReference type="EMBL" id="CP074405">
    <property type="protein sequence ID" value="QVI61718.1"/>
    <property type="molecule type" value="Genomic_DNA"/>
</dbReference>
<evidence type="ECO:0000256" key="5">
    <source>
        <dbReference type="ARBA" id="ARBA00022741"/>
    </source>
</evidence>
<gene>
    <name evidence="12" type="ORF">KG103_14860</name>
</gene>
<dbReference type="CDD" id="cd16917">
    <property type="entry name" value="HATPase_UhpB-NarQ-NarX-like"/>
    <property type="match status" value="1"/>
</dbReference>
<name>A0ABX8D2M0_9CELL</name>
<feature type="domain" description="Signal transduction histidine kinase subgroup 3 dimerisation and phosphoacceptor" evidence="11">
    <location>
        <begin position="239"/>
        <end position="304"/>
    </location>
</feature>
<evidence type="ECO:0000256" key="1">
    <source>
        <dbReference type="ARBA" id="ARBA00000085"/>
    </source>
</evidence>
<dbReference type="Gene3D" id="1.20.5.1930">
    <property type="match status" value="1"/>
</dbReference>
<keyword evidence="3" id="KW-0597">Phosphoprotein</keyword>
<evidence type="ECO:0000256" key="8">
    <source>
        <dbReference type="ARBA" id="ARBA00023012"/>
    </source>
</evidence>
<dbReference type="InterPro" id="IPR050482">
    <property type="entry name" value="Sensor_HK_TwoCompSys"/>
</dbReference>
<dbReference type="PANTHER" id="PTHR24421:SF10">
    <property type="entry name" value="NITRATE_NITRITE SENSOR PROTEIN NARQ"/>
    <property type="match status" value="1"/>
</dbReference>
<feature type="domain" description="Histidine kinase/HSP90-like ATPase" evidence="10">
    <location>
        <begin position="340"/>
        <end position="424"/>
    </location>
</feature>
<dbReference type="GO" id="GO:0016301">
    <property type="term" value="F:kinase activity"/>
    <property type="evidence" value="ECO:0007669"/>
    <property type="project" value="UniProtKB-KW"/>
</dbReference>
<dbReference type="InterPro" id="IPR011712">
    <property type="entry name" value="Sig_transdc_His_kin_sub3_dim/P"/>
</dbReference>
<evidence type="ECO:0000256" key="2">
    <source>
        <dbReference type="ARBA" id="ARBA00012438"/>
    </source>
</evidence>
<dbReference type="SUPFAM" id="SSF55874">
    <property type="entry name" value="ATPase domain of HSP90 chaperone/DNA topoisomerase II/histidine kinase"/>
    <property type="match status" value="1"/>
</dbReference>
<dbReference type="EC" id="2.7.13.3" evidence="2"/>
<keyword evidence="9" id="KW-0812">Transmembrane</keyword>
<evidence type="ECO:0000256" key="9">
    <source>
        <dbReference type="SAM" id="Phobius"/>
    </source>
</evidence>
<sequence length="439" mass="45447">MERRTPWAATGRSLALVLLAVPSLLLTGLTVVALVLAPLGVGLALLRALLPAVHGLARAGRELATSALGHPVPLVELRTQEPSPLLEPGAWGLGADGTLRGTDLAALSRGATEPFRQGWRWLVDADAWRLLGWVAFAGTGGLLLSALVVLLVPVTVAAVVLALVLPAGGVPWPWAVALVVLAVLAAWTWWRHGDALGRARAAADAALLSPGRQALLEQRVQDLAASRSQSVDDAAAGLRRIERDLHDGAQARLVSLGLTLGMVAELMADDPDEARALLQEARGTTAAVLRDLRDLVQGIHPPVLADRGLSGAVEALALDLTVPVTLTDRLPGRPPPAVESAAYFAVAESLANVVKHADATRAWVRLQADGPVLRVEVGDDGVGGADPAQGSGLQGVRSRLAAFDGTMGVDSPPGGPTVIHLEVPCAWSSPKTSHSSATA</sequence>
<keyword evidence="8" id="KW-0902">Two-component regulatory system</keyword>
<proteinExistence type="predicted"/>
<evidence type="ECO:0000256" key="3">
    <source>
        <dbReference type="ARBA" id="ARBA00022553"/>
    </source>
</evidence>
<keyword evidence="5" id="KW-0547">Nucleotide-binding</keyword>
<protein>
    <recommendedName>
        <fullName evidence="2">histidine kinase</fullName>
        <ecNumber evidence="2">2.7.13.3</ecNumber>
    </recommendedName>
</protein>
<keyword evidence="9" id="KW-0472">Membrane</keyword>
<evidence type="ECO:0000313" key="12">
    <source>
        <dbReference type="EMBL" id="QVI61718.1"/>
    </source>
</evidence>
<keyword evidence="7" id="KW-0067">ATP-binding</keyword>
<feature type="transmembrane region" description="Helical" evidence="9">
    <location>
        <begin position="171"/>
        <end position="190"/>
    </location>
</feature>
<evidence type="ECO:0000259" key="11">
    <source>
        <dbReference type="Pfam" id="PF07730"/>
    </source>
</evidence>
<dbReference type="InterPro" id="IPR036890">
    <property type="entry name" value="HATPase_C_sf"/>
</dbReference>
<dbReference type="Gene3D" id="3.30.565.10">
    <property type="entry name" value="Histidine kinase-like ATPase, C-terminal domain"/>
    <property type="match status" value="1"/>
</dbReference>
<keyword evidence="4" id="KW-0808">Transferase</keyword>
<evidence type="ECO:0000256" key="7">
    <source>
        <dbReference type="ARBA" id="ARBA00022840"/>
    </source>
</evidence>
<dbReference type="PANTHER" id="PTHR24421">
    <property type="entry name" value="NITRATE/NITRITE SENSOR PROTEIN NARX-RELATED"/>
    <property type="match status" value="1"/>
</dbReference>
<keyword evidence="9" id="KW-1133">Transmembrane helix</keyword>
<organism evidence="12 13">
    <name type="scientific">Cellulomonas wangleii</name>
    <dbReference type="NCBI Taxonomy" id="2816956"/>
    <lineage>
        <taxon>Bacteria</taxon>
        <taxon>Bacillati</taxon>
        <taxon>Actinomycetota</taxon>
        <taxon>Actinomycetes</taxon>
        <taxon>Micrococcales</taxon>
        <taxon>Cellulomonadaceae</taxon>
        <taxon>Cellulomonas</taxon>
    </lineage>
</organism>
<comment type="catalytic activity">
    <reaction evidence="1">
        <text>ATP + protein L-histidine = ADP + protein N-phospho-L-histidine.</text>
        <dbReference type="EC" id="2.7.13.3"/>
    </reaction>
</comment>
<dbReference type="Proteomes" id="UP000677804">
    <property type="component" value="Chromosome"/>
</dbReference>
<dbReference type="RefSeq" id="WP_207339294.1">
    <property type="nucleotide sequence ID" value="NZ_CP074405.1"/>
</dbReference>
<keyword evidence="13" id="KW-1185">Reference proteome</keyword>